<dbReference type="AlphaFoldDB" id="A0A5C6F384"/>
<dbReference type="Proteomes" id="UP000318288">
    <property type="component" value="Unassembled WGS sequence"/>
</dbReference>
<name>A0A5C6F384_9BACT</name>
<protein>
    <submittedName>
        <fullName evidence="1">Uncharacterized protein</fullName>
    </submittedName>
</protein>
<dbReference type="EMBL" id="SJPW01000004">
    <property type="protein sequence ID" value="TWU54887.1"/>
    <property type="molecule type" value="Genomic_DNA"/>
</dbReference>
<sequence length="201" mass="21741">MVMCYSTAMITAIPSTPVNDNGTGNQGMHVSRRAEVFEVVDRSRRPRDPNRSPTNRGFTVFRTTLLLSLVFAYGCGQSASTPTDVSSTIIADAEPSQSVSAINFDEAGGVVSLDTRIPPRQRQSFGIGQGSVTLETIEVKDSHLTFLYTPEIEGGYTTYECTVPVSASPITIKVNRDGTPGATSFDLTECRVVKSGNLHWE</sequence>
<reference evidence="1 2" key="1">
    <citation type="submission" date="2019-02" db="EMBL/GenBank/DDBJ databases">
        <title>Deep-cultivation of Planctomycetes and their phenomic and genomic characterization uncovers novel biology.</title>
        <authorList>
            <person name="Wiegand S."/>
            <person name="Jogler M."/>
            <person name="Boedeker C."/>
            <person name="Pinto D."/>
            <person name="Vollmers J."/>
            <person name="Rivas-Marin E."/>
            <person name="Kohn T."/>
            <person name="Peeters S.H."/>
            <person name="Heuer A."/>
            <person name="Rast P."/>
            <person name="Oberbeckmann S."/>
            <person name="Bunk B."/>
            <person name="Jeske O."/>
            <person name="Meyerdierks A."/>
            <person name="Storesund J.E."/>
            <person name="Kallscheuer N."/>
            <person name="Luecker S."/>
            <person name="Lage O.M."/>
            <person name="Pohl T."/>
            <person name="Merkel B.J."/>
            <person name="Hornburger P."/>
            <person name="Mueller R.-W."/>
            <person name="Bruemmer F."/>
            <person name="Labrenz M."/>
            <person name="Spormann A.M."/>
            <person name="Op Den Camp H."/>
            <person name="Overmann J."/>
            <person name="Amann R."/>
            <person name="Jetten M.S.M."/>
            <person name="Mascher T."/>
            <person name="Medema M.H."/>
            <person name="Devos D.P."/>
            <person name="Kaster A.-K."/>
            <person name="Ovreas L."/>
            <person name="Rohde M."/>
            <person name="Galperin M.Y."/>
            <person name="Jogler C."/>
        </authorList>
    </citation>
    <scope>NUCLEOTIDE SEQUENCE [LARGE SCALE GENOMIC DNA]</scope>
    <source>
        <strain evidence="1 2">Poly51</strain>
    </source>
</reference>
<accession>A0A5C6F384</accession>
<organism evidence="1 2">
    <name type="scientific">Rubripirellula tenax</name>
    <dbReference type="NCBI Taxonomy" id="2528015"/>
    <lineage>
        <taxon>Bacteria</taxon>
        <taxon>Pseudomonadati</taxon>
        <taxon>Planctomycetota</taxon>
        <taxon>Planctomycetia</taxon>
        <taxon>Pirellulales</taxon>
        <taxon>Pirellulaceae</taxon>
        <taxon>Rubripirellula</taxon>
    </lineage>
</organism>
<proteinExistence type="predicted"/>
<keyword evidence="2" id="KW-1185">Reference proteome</keyword>
<comment type="caution">
    <text evidence="1">The sequence shown here is derived from an EMBL/GenBank/DDBJ whole genome shotgun (WGS) entry which is preliminary data.</text>
</comment>
<evidence type="ECO:0000313" key="2">
    <source>
        <dbReference type="Proteomes" id="UP000318288"/>
    </source>
</evidence>
<evidence type="ECO:0000313" key="1">
    <source>
        <dbReference type="EMBL" id="TWU54887.1"/>
    </source>
</evidence>
<gene>
    <name evidence="1" type="ORF">Poly51_36090</name>
</gene>